<evidence type="ECO:0000256" key="4">
    <source>
        <dbReference type="ARBA" id="ARBA00023235"/>
    </source>
</evidence>
<evidence type="ECO:0000256" key="5">
    <source>
        <dbReference type="SAM" id="SignalP"/>
    </source>
</evidence>
<feature type="signal peptide" evidence="5">
    <location>
        <begin position="1"/>
        <end position="19"/>
    </location>
</feature>
<organism evidence="7 8">
    <name type="scientific">Candidatus Limisoma intestinavium</name>
    <dbReference type="NCBI Taxonomy" id="2840856"/>
    <lineage>
        <taxon>Bacteria</taxon>
        <taxon>Pseudomonadati</taxon>
        <taxon>Bacteroidota</taxon>
        <taxon>Bacteroidia</taxon>
        <taxon>Bacteroidales</taxon>
        <taxon>Candidatus Limisoma</taxon>
    </lineage>
</organism>
<dbReference type="Pfam" id="PF00160">
    <property type="entry name" value="Pro_isomerase"/>
    <property type="match status" value="2"/>
</dbReference>
<dbReference type="InterPro" id="IPR029000">
    <property type="entry name" value="Cyclophilin-like_dom_sf"/>
</dbReference>
<dbReference type="CDD" id="cd00317">
    <property type="entry name" value="cyclophilin"/>
    <property type="match status" value="1"/>
</dbReference>
<dbReference type="EMBL" id="DVMS01000126">
    <property type="protein sequence ID" value="HIU38886.1"/>
    <property type="molecule type" value="Genomic_DNA"/>
</dbReference>
<dbReference type="GO" id="GO:0003755">
    <property type="term" value="F:peptidyl-prolyl cis-trans isomerase activity"/>
    <property type="evidence" value="ECO:0007669"/>
    <property type="project" value="UniProtKB-KW"/>
</dbReference>
<dbReference type="Proteomes" id="UP000824076">
    <property type="component" value="Unassembled WGS sequence"/>
</dbReference>
<dbReference type="EC" id="5.2.1.8" evidence="2"/>
<evidence type="ECO:0000256" key="3">
    <source>
        <dbReference type="ARBA" id="ARBA00023110"/>
    </source>
</evidence>
<protein>
    <recommendedName>
        <fullName evidence="2">peptidylprolyl isomerase</fullName>
        <ecNumber evidence="2">5.2.1.8</ecNumber>
    </recommendedName>
</protein>
<dbReference type="GO" id="GO:0006457">
    <property type="term" value="P:protein folding"/>
    <property type="evidence" value="ECO:0007669"/>
    <property type="project" value="InterPro"/>
</dbReference>
<evidence type="ECO:0000259" key="6">
    <source>
        <dbReference type="PROSITE" id="PS50072"/>
    </source>
</evidence>
<feature type="chain" id="PRO_5039103606" description="peptidylprolyl isomerase" evidence="5">
    <location>
        <begin position="20"/>
        <end position="277"/>
    </location>
</feature>
<keyword evidence="5" id="KW-0732">Signal</keyword>
<dbReference type="AlphaFoldDB" id="A0A9D1ILR3"/>
<comment type="caution">
    <text evidence="7">The sequence shown here is derived from an EMBL/GenBank/DDBJ whole genome shotgun (WGS) entry which is preliminary data.</text>
</comment>
<dbReference type="InterPro" id="IPR044666">
    <property type="entry name" value="Cyclophilin_A-like"/>
</dbReference>
<dbReference type="InterPro" id="IPR020892">
    <property type="entry name" value="Cyclophilin-type_PPIase_CS"/>
</dbReference>
<comment type="similarity">
    <text evidence="1">Belongs to the cyclophilin-type PPIase family.</text>
</comment>
<gene>
    <name evidence="7" type="ORF">IAD18_04380</name>
</gene>
<proteinExistence type="inferred from homology"/>
<evidence type="ECO:0000313" key="8">
    <source>
        <dbReference type="Proteomes" id="UP000824076"/>
    </source>
</evidence>
<evidence type="ECO:0000256" key="2">
    <source>
        <dbReference type="ARBA" id="ARBA00013194"/>
    </source>
</evidence>
<dbReference type="PROSITE" id="PS50072">
    <property type="entry name" value="CSA_PPIASE_2"/>
    <property type="match status" value="1"/>
</dbReference>
<evidence type="ECO:0000256" key="1">
    <source>
        <dbReference type="ARBA" id="ARBA00007365"/>
    </source>
</evidence>
<dbReference type="SUPFAM" id="SSF50891">
    <property type="entry name" value="Cyclophilin-like"/>
    <property type="match status" value="2"/>
</dbReference>
<accession>A0A9D1ILR3</accession>
<dbReference type="PROSITE" id="PS00170">
    <property type="entry name" value="CSA_PPIASE_1"/>
    <property type="match status" value="1"/>
</dbReference>
<dbReference type="PANTHER" id="PTHR45625:SF4">
    <property type="entry name" value="PEPTIDYLPROLYL ISOMERASE DOMAIN AND WD REPEAT-CONTAINING PROTEIN 1"/>
    <property type="match status" value="1"/>
</dbReference>
<sequence>MVGRLVVALAICLCLSAASYGLNKQNRMEEKDTVVLLHTTEGNIKIKLYGNTPIHRDNFVTHVKDGVYDSVLFHRVINEFMIQAGDPSSKTAVSGTLLGASSTGEELTAEFVPEYFHKKGAIAAARASDAVNPEKKSSGSQFYIVTGKVYKANELVAMEKSMQNKQRQAVFGKLAEEHRTEILNLRRTRDTLGLQALQNELIEKTEQLLAGKLFHFSPKQKEIYATIGGTPFLDGDYTVFGEVVEGMDVVDKIQQAATDRNDRPEKDIRILKAEIVE</sequence>
<dbReference type="PANTHER" id="PTHR45625">
    <property type="entry name" value="PEPTIDYL-PROLYL CIS-TRANS ISOMERASE-RELATED"/>
    <property type="match status" value="1"/>
</dbReference>
<keyword evidence="3" id="KW-0697">Rotamase</keyword>
<dbReference type="Gene3D" id="2.40.100.10">
    <property type="entry name" value="Cyclophilin-like"/>
    <property type="match status" value="2"/>
</dbReference>
<name>A0A9D1ILR3_9BACT</name>
<reference evidence="7" key="2">
    <citation type="journal article" date="2021" name="PeerJ">
        <title>Extensive microbial diversity within the chicken gut microbiome revealed by metagenomics and culture.</title>
        <authorList>
            <person name="Gilroy R."/>
            <person name="Ravi A."/>
            <person name="Getino M."/>
            <person name="Pursley I."/>
            <person name="Horton D.L."/>
            <person name="Alikhan N.F."/>
            <person name="Baker D."/>
            <person name="Gharbi K."/>
            <person name="Hall N."/>
            <person name="Watson M."/>
            <person name="Adriaenssens E.M."/>
            <person name="Foster-Nyarko E."/>
            <person name="Jarju S."/>
            <person name="Secka A."/>
            <person name="Antonio M."/>
            <person name="Oren A."/>
            <person name="Chaudhuri R.R."/>
            <person name="La Ragione R."/>
            <person name="Hildebrand F."/>
            <person name="Pallen M.J."/>
        </authorList>
    </citation>
    <scope>NUCLEOTIDE SEQUENCE</scope>
    <source>
        <strain evidence="7">17073</strain>
    </source>
</reference>
<keyword evidence="4 7" id="KW-0413">Isomerase</keyword>
<reference evidence="7" key="1">
    <citation type="submission" date="2020-10" db="EMBL/GenBank/DDBJ databases">
        <authorList>
            <person name="Gilroy R."/>
        </authorList>
    </citation>
    <scope>NUCLEOTIDE SEQUENCE</scope>
    <source>
        <strain evidence="7">17073</strain>
    </source>
</reference>
<evidence type="ECO:0000313" key="7">
    <source>
        <dbReference type="EMBL" id="HIU38886.1"/>
    </source>
</evidence>
<feature type="domain" description="PPIase cyclophilin-type" evidence="6">
    <location>
        <begin position="42"/>
        <end position="275"/>
    </location>
</feature>
<dbReference type="InterPro" id="IPR002130">
    <property type="entry name" value="Cyclophilin-type_PPIase_dom"/>
</dbReference>